<dbReference type="AlphaFoldDB" id="A0A1I2GMK4"/>
<dbReference type="Proteomes" id="UP000199513">
    <property type="component" value="Unassembled WGS sequence"/>
</dbReference>
<dbReference type="InterPro" id="IPR001173">
    <property type="entry name" value="Glyco_trans_2-like"/>
</dbReference>
<dbReference type="Gene3D" id="3.90.550.10">
    <property type="entry name" value="Spore Coat Polysaccharide Biosynthesis Protein SpsA, Chain A"/>
    <property type="match status" value="1"/>
</dbReference>
<dbReference type="STRING" id="1003.SAMN04488541_101920"/>
<name>A0A1I2GMK4_9BACT</name>
<dbReference type="SUPFAM" id="SSF53448">
    <property type="entry name" value="Nucleotide-diphospho-sugar transferases"/>
    <property type="match status" value="1"/>
</dbReference>
<keyword evidence="2" id="KW-0808">Transferase</keyword>
<proteinExistence type="predicted"/>
<evidence type="ECO:0000259" key="1">
    <source>
        <dbReference type="Pfam" id="PF00535"/>
    </source>
</evidence>
<keyword evidence="3" id="KW-1185">Reference proteome</keyword>
<dbReference type="EMBL" id="FONY01000019">
    <property type="protein sequence ID" value="SFF18239.1"/>
    <property type="molecule type" value="Genomic_DNA"/>
</dbReference>
<dbReference type="GO" id="GO:0016758">
    <property type="term" value="F:hexosyltransferase activity"/>
    <property type="evidence" value="ECO:0007669"/>
    <property type="project" value="UniProtKB-ARBA"/>
</dbReference>
<dbReference type="OrthoDB" id="199095at2"/>
<dbReference type="InterPro" id="IPR029044">
    <property type="entry name" value="Nucleotide-diphossugar_trans"/>
</dbReference>
<dbReference type="PANTHER" id="PTHR22916:SF56">
    <property type="entry name" value="GLYCOSYL TRANSFERASE"/>
    <property type="match status" value="1"/>
</dbReference>
<accession>A0A1I2GMK4</accession>
<feature type="domain" description="Glycosyltransferase 2-like" evidence="1">
    <location>
        <begin position="8"/>
        <end position="175"/>
    </location>
</feature>
<organism evidence="2 3">
    <name type="scientific">Thermoflexibacter ruber</name>
    <dbReference type="NCBI Taxonomy" id="1003"/>
    <lineage>
        <taxon>Bacteria</taxon>
        <taxon>Pseudomonadati</taxon>
        <taxon>Bacteroidota</taxon>
        <taxon>Cytophagia</taxon>
        <taxon>Cytophagales</taxon>
        <taxon>Thermoflexibacteraceae</taxon>
        <taxon>Thermoflexibacter</taxon>
    </lineage>
</organism>
<evidence type="ECO:0000313" key="3">
    <source>
        <dbReference type="Proteomes" id="UP000199513"/>
    </source>
</evidence>
<evidence type="ECO:0000313" key="2">
    <source>
        <dbReference type="EMBL" id="SFF18239.1"/>
    </source>
</evidence>
<protein>
    <submittedName>
        <fullName evidence="2">Glycosyltransferase involved in cell wall bisynthesis</fullName>
    </submittedName>
</protein>
<gene>
    <name evidence="2" type="ORF">SAMN04488541_101920</name>
</gene>
<reference evidence="2 3" key="1">
    <citation type="submission" date="2016-10" db="EMBL/GenBank/DDBJ databases">
        <authorList>
            <person name="de Groot N.N."/>
        </authorList>
    </citation>
    <scope>NUCLEOTIDE SEQUENCE [LARGE SCALE GENOMIC DNA]</scope>
    <source>
        <strain>GEY</strain>
        <strain evidence="3">DSM 9560</strain>
    </source>
</reference>
<dbReference type="RefSeq" id="WP_091545341.1">
    <property type="nucleotide sequence ID" value="NZ_FONY01000019.1"/>
</dbReference>
<dbReference type="CDD" id="cd00761">
    <property type="entry name" value="Glyco_tranf_GTA_type"/>
    <property type="match status" value="1"/>
</dbReference>
<dbReference type="Pfam" id="PF00535">
    <property type="entry name" value="Glycos_transf_2"/>
    <property type="match status" value="1"/>
</dbReference>
<sequence length="313" mass="36534">MNNLPLVSIGVPVYNEEKYLAETIESAINQTYRNLEIIISDNCSTDNSFEIAQKYANQDSRIRLIKQPKNIGAYENFIELYRLSQSKYFFMWLGGHDVLASNFVDKAIKKFYTNENVALVYPKSIFFSESSPNEGTADSDIHTSGLDSMKRMIKILENLNYCTAIHGLFKKDVLAKCIGNKNGIDHLILFLVAFYGHLLPHDSESIGLYRRIIRKKEMKEQHLQRLEQYGMSKNIYFLCAMSHIKAISHLNITNKEKLFLLIKGKPFINRSLHPFEWQESLKYFIFQDFDFRSSFYIVMLLLMKKIKNLFSRL</sequence>
<dbReference type="PANTHER" id="PTHR22916">
    <property type="entry name" value="GLYCOSYLTRANSFERASE"/>
    <property type="match status" value="1"/>
</dbReference>